<dbReference type="InterPro" id="IPR014770">
    <property type="entry name" value="Munc13_1"/>
</dbReference>
<dbReference type="Gene3D" id="1.20.58.1100">
    <property type="match status" value="1"/>
</dbReference>
<dbReference type="Pfam" id="PF00168">
    <property type="entry name" value="C2"/>
    <property type="match status" value="1"/>
</dbReference>
<evidence type="ECO:0000313" key="6">
    <source>
        <dbReference type="Proteomes" id="UP000789759"/>
    </source>
</evidence>
<evidence type="ECO:0000259" key="3">
    <source>
        <dbReference type="PROSITE" id="PS51258"/>
    </source>
</evidence>
<dbReference type="InterPro" id="IPR010439">
    <property type="entry name" value="MUN_dom"/>
</dbReference>
<sequence>MSGGLGSTITEDSVYKYALRIAYLAFLTEVKSSKAPKAAPVSASAQLKPSSDNASLKRSSLYGAEKLAFNAFDMFKDEKKAHKIPKELVKVLRDRLEQITNGRDRDPTYQDPYFMKELKIFHQALQQSGFRQQFKSSNSKIEDIVLIFLRTSQVELKKAQLPPNVTWQSKLTDHVSLFVGILKDCLQTKECQSPATPDLLARLEIYQTKMSSTPTTSGGSGGTASTGSGTSIEDMDMVKVVKSVFRVSSSQIQKDLNSVKKECTVQKAFEDLRNIINHVNRGSPFPARREDFDTDDAYEKWKSIETKTIRDLMATMALTNPEVLSKDPTDHVSTLLTNDPNKPSSAPKRTNFTEQDTQRHQQQQPPYQPSYPHYNPQHPHQTSYQSYNQPQYPPYQQQPPYPPYNSARPQYPYNYGQQRPMYPYNQPPQSHSPYNQPPQSHSPYNQPPQSHPPYNQPSTQPSHSIKDPLSTELLMNKCIDYELQHGSSEDQSIKILSKDVIGLLNECALRWRISPAFRWLQYLDVIRSRFDSEDPQIQLDHIKEGMHLLKDAIKHRDVSTWTISDKREHVEVFSGIHDTLLNYMKEALEHVFKIKPTEFDPIIFLLNAIYESELFNTHYRDVSPFYNDLRECVRKAAFDEYRSGVGKIYEKEASSNEVQKFTSIARWILQEIDKLNNKYPKPLVGQLDIVRLVIEKQAPLLILDMEGAAADIMVKVKMTTTSEDEIPVDDIIELYREIMELKYVFENRCPGTKFSFGIEEWFGPYIKKWLEATNKKTPEWVRSAVSVDEFKPVSSTDTHSSSVVDLFTSFNQTVDFVKRLDWPNQDQSARFMTSLSQTIGEALEQYCKVMEDLFMKDLAAVYADQESSKQSAWYLRAKNALTSEKAAPADIQPKSCVKMNNIEAAGEQLDKLYDSMNVDNVSGIMNESESRMPLSEKIIRNRYLYTIKIVMAENLTAQDVNGLSDPYCVLTDEKGHILAQTRVIFETLNPQWNEAFDITLEFKDQDYRKLLVTVWDKDQVGSDDVCGKAQIYLDRRYFTDSRPNDVHLDLNPQGRVLLRVSMEDEKDDPRFYFGKAFRTLKRSRDDMTRTIVDRMSPFFKQCLSRDVINKLLKPAVGFAELFGPKKRDLTDRNIEEAIDPLFDYFDENLMILHNNLHYEVFKAVMRWIWKELVTIIELIIIPPLSDRPSDLKPLSDNELMIVLKWLQFLKQYLHADGNGVSIEILENQKYKEISQIDKFYNLDTEQLMQEYLNNQIINTLDSQKSQLKASKSVLHQRNLGTIKKRKSEKRQKNDRQDHGEVILRTLRMRSGNKTKSFLKQQVEERLKKSATSAFKENSAYSPLKPVPEK</sequence>
<evidence type="ECO:0000313" key="5">
    <source>
        <dbReference type="EMBL" id="CAG8728999.1"/>
    </source>
</evidence>
<dbReference type="Gene3D" id="1.10.357.50">
    <property type="match status" value="1"/>
</dbReference>
<feature type="domain" description="MHD1" evidence="3">
    <location>
        <begin position="732"/>
        <end position="850"/>
    </location>
</feature>
<feature type="compositionally biased region" description="Polar residues" evidence="1">
    <location>
        <begin position="1329"/>
        <end position="1340"/>
    </location>
</feature>
<dbReference type="InterPro" id="IPR052811">
    <property type="entry name" value="Glucose_resp_signaling"/>
</dbReference>
<feature type="domain" description="MHD2" evidence="4">
    <location>
        <begin position="1135"/>
        <end position="1251"/>
    </location>
</feature>
<comment type="caution">
    <text evidence="5">The sequence shown here is derived from an EMBL/GenBank/DDBJ whole genome shotgun (WGS) entry which is preliminary data.</text>
</comment>
<dbReference type="PROSITE" id="PS50004">
    <property type="entry name" value="C2"/>
    <property type="match status" value="1"/>
</dbReference>
<keyword evidence="6" id="KW-1185">Reference proteome</keyword>
<dbReference type="Gene3D" id="2.60.40.150">
    <property type="entry name" value="C2 domain"/>
    <property type="match status" value="1"/>
</dbReference>
<dbReference type="EMBL" id="CAJVQA010014106">
    <property type="protein sequence ID" value="CAG8728999.1"/>
    <property type="molecule type" value="Genomic_DNA"/>
</dbReference>
<dbReference type="PANTHER" id="PTHR47263:SF1">
    <property type="entry name" value="C2 DOMAIN PROTEIN (AFU_ORTHOLOGUE AFUA_7G02350)"/>
    <property type="match status" value="1"/>
</dbReference>
<feature type="region of interest" description="Disordered" evidence="1">
    <location>
        <begin position="211"/>
        <end position="231"/>
    </location>
</feature>
<name>A0A9N9NF74_9GLOM</name>
<dbReference type="OrthoDB" id="2015333at2759"/>
<dbReference type="PROSITE" id="PS51258">
    <property type="entry name" value="MHD1"/>
    <property type="match status" value="1"/>
</dbReference>
<gene>
    <name evidence="5" type="ORF">CPELLU_LOCUS13365</name>
</gene>
<dbReference type="Pfam" id="PF06292">
    <property type="entry name" value="MUN"/>
    <property type="match status" value="2"/>
</dbReference>
<evidence type="ECO:0000256" key="1">
    <source>
        <dbReference type="SAM" id="MobiDB-lite"/>
    </source>
</evidence>
<feature type="compositionally biased region" description="Polar residues" evidence="1">
    <location>
        <begin position="427"/>
        <end position="444"/>
    </location>
</feature>
<organism evidence="5 6">
    <name type="scientific">Cetraspora pellucida</name>
    <dbReference type="NCBI Taxonomy" id="1433469"/>
    <lineage>
        <taxon>Eukaryota</taxon>
        <taxon>Fungi</taxon>
        <taxon>Fungi incertae sedis</taxon>
        <taxon>Mucoromycota</taxon>
        <taxon>Glomeromycotina</taxon>
        <taxon>Glomeromycetes</taxon>
        <taxon>Diversisporales</taxon>
        <taxon>Gigasporaceae</taxon>
        <taxon>Cetraspora</taxon>
    </lineage>
</organism>
<feature type="compositionally biased region" description="Pro residues" evidence="1">
    <location>
        <begin position="445"/>
        <end position="455"/>
    </location>
</feature>
<dbReference type="InterPro" id="IPR000008">
    <property type="entry name" value="C2_dom"/>
</dbReference>
<protein>
    <submittedName>
        <fullName evidence="5">3497_t:CDS:1</fullName>
    </submittedName>
</protein>
<feature type="compositionally biased region" description="Pro residues" evidence="1">
    <location>
        <begin position="391"/>
        <end position="403"/>
    </location>
</feature>
<accession>A0A9N9NF74</accession>
<feature type="compositionally biased region" description="Polar residues" evidence="1">
    <location>
        <begin position="331"/>
        <end position="355"/>
    </location>
</feature>
<dbReference type="PANTHER" id="PTHR47263">
    <property type="entry name" value="ADENYLATE CYCLASE ACTIVATION PROTEIN GIT1"/>
    <property type="match status" value="1"/>
</dbReference>
<dbReference type="SMART" id="SM00239">
    <property type="entry name" value="C2"/>
    <property type="match status" value="1"/>
</dbReference>
<feature type="domain" description="C2" evidence="2">
    <location>
        <begin position="926"/>
        <end position="1048"/>
    </location>
</feature>
<dbReference type="SUPFAM" id="SSF49562">
    <property type="entry name" value="C2 domain (Calcium/lipid-binding domain, CaLB)"/>
    <property type="match status" value="1"/>
</dbReference>
<feature type="compositionally biased region" description="Low complexity" evidence="1">
    <location>
        <begin position="360"/>
        <end position="390"/>
    </location>
</feature>
<evidence type="ECO:0000259" key="2">
    <source>
        <dbReference type="PROSITE" id="PS50004"/>
    </source>
</evidence>
<evidence type="ECO:0000259" key="4">
    <source>
        <dbReference type="PROSITE" id="PS51259"/>
    </source>
</evidence>
<proteinExistence type="predicted"/>
<dbReference type="Proteomes" id="UP000789759">
    <property type="component" value="Unassembled WGS sequence"/>
</dbReference>
<reference evidence="5" key="1">
    <citation type="submission" date="2021-06" db="EMBL/GenBank/DDBJ databases">
        <authorList>
            <person name="Kallberg Y."/>
            <person name="Tangrot J."/>
            <person name="Rosling A."/>
        </authorList>
    </citation>
    <scope>NUCLEOTIDE SEQUENCE</scope>
    <source>
        <strain evidence="5">FL966</strain>
    </source>
</reference>
<dbReference type="InterPro" id="IPR014772">
    <property type="entry name" value="Munc13_dom-2"/>
</dbReference>
<feature type="region of interest" description="Disordered" evidence="1">
    <location>
        <begin position="1328"/>
        <end position="1349"/>
    </location>
</feature>
<dbReference type="InterPro" id="IPR035892">
    <property type="entry name" value="C2_domain_sf"/>
</dbReference>
<feature type="region of interest" description="Disordered" evidence="1">
    <location>
        <begin position="323"/>
        <end position="466"/>
    </location>
</feature>
<dbReference type="PROSITE" id="PS51259">
    <property type="entry name" value="MHD2"/>
    <property type="match status" value="1"/>
</dbReference>